<keyword evidence="2" id="KW-1185">Reference proteome</keyword>
<organism evidence="1 2">
    <name type="scientific">Pistacia integerrima</name>
    <dbReference type="NCBI Taxonomy" id="434235"/>
    <lineage>
        <taxon>Eukaryota</taxon>
        <taxon>Viridiplantae</taxon>
        <taxon>Streptophyta</taxon>
        <taxon>Embryophyta</taxon>
        <taxon>Tracheophyta</taxon>
        <taxon>Spermatophyta</taxon>
        <taxon>Magnoliopsida</taxon>
        <taxon>eudicotyledons</taxon>
        <taxon>Gunneridae</taxon>
        <taxon>Pentapetalae</taxon>
        <taxon>rosids</taxon>
        <taxon>malvids</taxon>
        <taxon>Sapindales</taxon>
        <taxon>Anacardiaceae</taxon>
        <taxon>Pistacia</taxon>
    </lineage>
</organism>
<accession>A0ACC0YER5</accession>
<sequence>MSHEQEDEEVGKLAIRLANAGILPMVMKSAIELNLIDIIWASGDGIFLSPSDIASRLPTKNPDAPVLLDRMLRLLASYDILKCSIRTGENGEVERLYGAAPICKFFVKNEDGGSLGPLLQLQQDKVTTQSWYHLTDTILEGGNPFNRAYGMRSAFEYIKMDPNHGQLLNKAMSNNTTLIMKKMVDVYKGFKNEGLKVLVDVGGGIGSNLGIITSKYPHIKGINFDLPHVVAHAPPKLDDNQIYVGVEHVGGDMFTSVPKGDAIFLKAVLHDWGDEDCLKLLKNCCEALPNCGKVIIIELIVPEIPENNVSSNIASEIDLLMMVVHPGGRERTLKEYEALAVKSGFSRCDVICCVYNSCVLEFHK</sequence>
<evidence type="ECO:0000313" key="2">
    <source>
        <dbReference type="Proteomes" id="UP001163603"/>
    </source>
</evidence>
<comment type="caution">
    <text evidence="1">The sequence shown here is derived from an EMBL/GenBank/DDBJ whole genome shotgun (WGS) entry which is preliminary data.</text>
</comment>
<dbReference type="Proteomes" id="UP001163603">
    <property type="component" value="Chromosome 7"/>
</dbReference>
<dbReference type="EMBL" id="CM047742">
    <property type="protein sequence ID" value="KAJ0035640.1"/>
    <property type="molecule type" value="Genomic_DNA"/>
</dbReference>
<evidence type="ECO:0000313" key="1">
    <source>
        <dbReference type="EMBL" id="KAJ0035640.1"/>
    </source>
</evidence>
<name>A0ACC0YER5_9ROSI</name>
<proteinExistence type="predicted"/>
<gene>
    <name evidence="1" type="ORF">Pint_25101</name>
</gene>
<reference evidence="2" key="1">
    <citation type="journal article" date="2023" name="G3 (Bethesda)">
        <title>Genome assembly and association tests identify interacting loci associated with vigor, precocity, and sex in interspecific pistachio rootstocks.</title>
        <authorList>
            <person name="Palmer W."/>
            <person name="Jacygrad E."/>
            <person name="Sagayaradj S."/>
            <person name="Cavanaugh K."/>
            <person name="Han R."/>
            <person name="Bertier L."/>
            <person name="Beede B."/>
            <person name="Kafkas S."/>
            <person name="Golino D."/>
            <person name="Preece J."/>
            <person name="Michelmore R."/>
        </authorList>
    </citation>
    <scope>NUCLEOTIDE SEQUENCE [LARGE SCALE GENOMIC DNA]</scope>
</reference>
<protein>
    <submittedName>
        <fullName evidence="1">Uncharacterized protein</fullName>
    </submittedName>
</protein>